<dbReference type="InterPro" id="IPR045155">
    <property type="entry name" value="Beta-lactam_cat"/>
</dbReference>
<evidence type="ECO:0000259" key="1">
    <source>
        <dbReference type="Pfam" id="PF13354"/>
    </source>
</evidence>
<dbReference type="Pfam" id="PF13354">
    <property type="entry name" value="Beta-lactamase2"/>
    <property type="match status" value="1"/>
</dbReference>
<dbReference type="PANTHER" id="PTHR35333:SF3">
    <property type="entry name" value="BETA-LACTAMASE-TYPE TRANSPEPTIDASE FOLD CONTAINING PROTEIN"/>
    <property type="match status" value="1"/>
</dbReference>
<dbReference type="InterPro" id="IPR012338">
    <property type="entry name" value="Beta-lactam/transpept-like"/>
</dbReference>
<feature type="domain" description="Beta-lactamase class A catalytic" evidence="1">
    <location>
        <begin position="64"/>
        <end position="184"/>
    </location>
</feature>
<organism evidence="2 3">
    <name type="scientific">Chloropicon roscoffensis</name>
    <dbReference type="NCBI Taxonomy" id="1461544"/>
    <lineage>
        <taxon>Eukaryota</taxon>
        <taxon>Viridiplantae</taxon>
        <taxon>Chlorophyta</taxon>
        <taxon>Chloropicophyceae</taxon>
        <taxon>Chloropicales</taxon>
        <taxon>Chloropicaceae</taxon>
        <taxon>Chloropicon</taxon>
    </lineage>
</organism>
<gene>
    <name evidence="2" type="ORF">HKI87_12g69730</name>
</gene>
<dbReference type="Gene3D" id="3.40.710.10">
    <property type="entry name" value="DD-peptidase/beta-lactamase superfamily"/>
    <property type="match status" value="1"/>
</dbReference>
<dbReference type="SUPFAM" id="SSF56601">
    <property type="entry name" value="beta-lactamase/transpeptidase-like"/>
    <property type="match status" value="1"/>
</dbReference>
<accession>A0AAX4PHE1</accession>
<dbReference type="GO" id="GO:0008800">
    <property type="term" value="F:beta-lactamase activity"/>
    <property type="evidence" value="ECO:0007669"/>
    <property type="project" value="InterPro"/>
</dbReference>
<reference evidence="2 3" key="1">
    <citation type="submission" date="2024-03" db="EMBL/GenBank/DDBJ databases">
        <title>Complete genome sequence of the green alga Chloropicon roscoffensis RCC1871.</title>
        <authorList>
            <person name="Lemieux C."/>
            <person name="Pombert J.-F."/>
            <person name="Otis C."/>
            <person name="Turmel M."/>
        </authorList>
    </citation>
    <scope>NUCLEOTIDE SEQUENCE [LARGE SCALE GENOMIC DNA]</scope>
    <source>
        <strain evidence="2 3">RCC1871</strain>
    </source>
</reference>
<sequence length="431" mass="48263">MAQEGSAGALLRALNRLREMDERFARILSDPHAYRFQCVLTDCRCGTSKSDSPSPRLEKYRCDEEYFYPASTIKLCVAVAALHLVHRVRVAHVPDFELTTPLRFRYARDDDGSTRSFHEISRDDTNRSAGVITLAHLIRNVFLVSSNGAHNLLLDFVGRSTLRQFLFAHLGYKHFRVDCYLQDSKFGPIPGDRLVGVEASLASGAVGLPFGDDLLNYVFDPRRPPDSPPAPLFSDYSLGSSYVVSEGDWDREDLLEEAGGVVQRPKDMSRKNQASLIELQDFLIRVCRPDLFTEGRRRFGGSNKPPDILSFADRAWLTETMSRKTTESYNPDYREGGAYAEDWNKLFLPGVLRARSGDAVRIANKLGQAYGFTLDNAMICDVETGQTFFLAACVYTNENGTLNDDVYQYDLGESLLAALAEACCLELGIRD</sequence>
<dbReference type="AlphaFoldDB" id="A0AAX4PHE1"/>
<proteinExistence type="predicted"/>
<name>A0AAX4PHE1_9CHLO</name>
<keyword evidence="3" id="KW-1185">Reference proteome</keyword>
<dbReference type="EMBL" id="CP151512">
    <property type="protein sequence ID" value="WZN65415.1"/>
    <property type="molecule type" value="Genomic_DNA"/>
</dbReference>
<evidence type="ECO:0000313" key="3">
    <source>
        <dbReference type="Proteomes" id="UP001472866"/>
    </source>
</evidence>
<protein>
    <recommendedName>
        <fullName evidence="1">Beta-lactamase class A catalytic domain-containing protein</fullName>
    </recommendedName>
</protein>
<dbReference type="Proteomes" id="UP001472866">
    <property type="component" value="Chromosome 12"/>
</dbReference>
<dbReference type="GO" id="GO:0046677">
    <property type="term" value="P:response to antibiotic"/>
    <property type="evidence" value="ECO:0007669"/>
    <property type="project" value="InterPro"/>
</dbReference>
<evidence type="ECO:0000313" key="2">
    <source>
        <dbReference type="EMBL" id="WZN65415.1"/>
    </source>
</evidence>
<dbReference type="InterPro" id="IPR000871">
    <property type="entry name" value="Beta-lactam_class-A"/>
</dbReference>
<dbReference type="PANTHER" id="PTHR35333">
    <property type="entry name" value="BETA-LACTAMASE"/>
    <property type="match status" value="1"/>
</dbReference>
<dbReference type="GO" id="GO:0030655">
    <property type="term" value="P:beta-lactam antibiotic catabolic process"/>
    <property type="evidence" value="ECO:0007669"/>
    <property type="project" value="InterPro"/>
</dbReference>